<name>A0A836KTP3_9TRYP</name>
<organism evidence="2 3">
    <name type="scientific">Leishmania martiniquensis</name>
    <dbReference type="NCBI Taxonomy" id="1580590"/>
    <lineage>
        <taxon>Eukaryota</taxon>
        <taxon>Discoba</taxon>
        <taxon>Euglenozoa</taxon>
        <taxon>Kinetoplastea</taxon>
        <taxon>Metakinetoplastina</taxon>
        <taxon>Trypanosomatida</taxon>
        <taxon>Trypanosomatidae</taxon>
        <taxon>Leishmaniinae</taxon>
        <taxon>Leishmania</taxon>
    </lineage>
</organism>
<dbReference type="SUPFAM" id="SSF48439">
    <property type="entry name" value="Protein prenylyltransferase"/>
    <property type="match status" value="1"/>
</dbReference>
<dbReference type="PANTHER" id="PTHR11129">
    <property type="entry name" value="PROTEIN FARNESYLTRANSFERASE ALPHA SUBUNIT/RAB GERANYLGERANYL TRANSFERASE ALPHA SUBUNIT"/>
    <property type="match status" value="1"/>
</dbReference>
<dbReference type="EMBL" id="JAFEUZ010000024">
    <property type="protein sequence ID" value="KAG5477848.1"/>
    <property type="molecule type" value="Genomic_DNA"/>
</dbReference>
<comment type="caution">
    <text evidence="2">The sequence shown here is derived from an EMBL/GenBank/DDBJ whole genome shotgun (WGS) entry which is preliminary data.</text>
</comment>
<dbReference type="PANTHER" id="PTHR11129:SF3">
    <property type="entry name" value="PROTEIN PRENYLTRANSFERASE ALPHA SUBUNIT REPEAT-CONTAINING PROTEIN 1"/>
    <property type="match status" value="1"/>
</dbReference>
<reference evidence="3" key="2">
    <citation type="journal article" date="2021" name="Sci. Data">
        <title>Chromosome-scale genome sequencing, assembly and annotation of six genomes from subfamily Leishmaniinae.</title>
        <authorList>
            <person name="Almutairi H."/>
            <person name="Urbaniak M.D."/>
            <person name="Bates M.D."/>
            <person name="Jariyapan N."/>
            <person name="Kwakye-Nuako G."/>
            <person name="Thomaz Soccol V."/>
            <person name="Al-Salem W.S."/>
            <person name="Dillon R.J."/>
            <person name="Bates P.A."/>
            <person name="Gatherer D."/>
        </authorList>
    </citation>
    <scope>NUCLEOTIDE SEQUENCE [LARGE SCALE GENOMIC DNA]</scope>
</reference>
<protein>
    <submittedName>
        <fullName evidence="2">Uncharacterized protein</fullName>
    </submittedName>
</protein>
<dbReference type="GO" id="GO:0005737">
    <property type="term" value="C:cytoplasm"/>
    <property type="evidence" value="ECO:0007669"/>
    <property type="project" value="TreeGrafter"/>
</dbReference>
<accession>A0A836KTP3</accession>
<evidence type="ECO:0000313" key="3">
    <source>
        <dbReference type="Proteomes" id="UP000673552"/>
    </source>
</evidence>
<dbReference type="Proteomes" id="UP000673552">
    <property type="component" value="Unassembled WGS sequence"/>
</dbReference>
<reference evidence="3" key="1">
    <citation type="journal article" date="2021" name="Microbiol. Resour. Announc.">
        <title>LGAAP: Leishmaniinae Genome Assembly and Annotation Pipeline.</title>
        <authorList>
            <person name="Almutairi H."/>
            <person name="Urbaniak M.D."/>
            <person name="Bates M.D."/>
            <person name="Jariyapan N."/>
            <person name="Kwakye-Nuako G."/>
            <person name="Thomaz-Soccol V."/>
            <person name="Al-Salem W.S."/>
            <person name="Dillon R.J."/>
            <person name="Bates P.A."/>
            <person name="Gatherer D."/>
        </authorList>
    </citation>
    <scope>NUCLEOTIDE SEQUENCE [LARGE SCALE GENOMIC DNA]</scope>
</reference>
<keyword evidence="3" id="KW-1185">Reference proteome</keyword>
<dbReference type="AlphaFoldDB" id="A0A836KTP3"/>
<evidence type="ECO:0000256" key="1">
    <source>
        <dbReference type="SAM" id="MobiDB-lite"/>
    </source>
</evidence>
<gene>
    <name evidence="2" type="ORF">LSCM1_05150</name>
</gene>
<feature type="region of interest" description="Disordered" evidence="1">
    <location>
        <begin position="335"/>
        <end position="357"/>
    </location>
</feature>
<proteinExistence type="predicted"/>
<dbReference type="KEGG" id="lmat:92515135"/>
<dbReference type="OrthoDB" id="5358702at2759"/>
<dbReference type="GeneID" id="92515135"/>
<dbReference type="Gene3D" id="1.25.40.120">
    <property type="entry name" value="Protein prenylyltransferase"/>
    <property type="match status" value="1"/>
</dbReference>
<sequence length="504" mass="55984">MEYDYTIITDAAKDFDHILDAGAGLYLKSIKTPGAPFIRPAFGLSLQPLRPNRVACLADMSCAANSSAKYTDFPVLVDRDFVDVMKAFFVSSFQKAKAAPQKLVNIGSRSADSLDDSPHVTRAMLSGMDPTIVALAWACAPQHDIFASTRRRWLRKTCFTAEGTAEMSQKVHQVMKEFLLSDLFLTLLPKAKSLWEYRQWLCCNIRNCGLLIDDPEGVDEAALPACRFEAQDDQLFFMAAHSHPMNYNAWHYRRLRFRTLHSNTSSTREGCDSACDAIRVDSEKVIQFTREHNSDGSATSYLLFLLQEQEDLDRKADVSLLEAELLAKGTGQADAKPLRSRLQEGPNASKDDGSGRCVSESFPSIRLAPALWRSFMAVTQAEIRLHSEKGHECMWHLRLGLVQWACTRSPHHRVLSLWSAEDELRWVSAYAGLHLLDSAHALLSPVTGLPHAWSESSGSPAWTSFNAARYGCQLAAILLDTSSRASPSVASDRKAFLLPSLGLP</sequence>
<evidence type="ECO:0000313" key="2">
    <source>
        <dbReference type="EMBL" id="KAG5477848.1"/>
    </source>
</evidence>
<dbReference type="RefSeq" id="XP_067178486.1">
    <property type="nucleotide sequence ID" value="XM_067322623.1"/>
</dbReference>